<proteinExistence type="predicted"/>
<sequence length="354" mass="38064">MDWSSSGRIDTFRYVRVTWDDRQETEELVGITGGSLERNDRTAIKVSGSLTYVDEPDLGRDLLRVYSDSFDPQTGERISIAHGTYLVATPSSTYRGAIEEGTADLYGVLQVLAEDALEAPLVLAAGDGALEKAKELVTGAGLDVVASTSTAKLTAPAVFDDEDASKLDAVNWLLSFAGFESATCDGFGNVLLRPYVNPADRAPSFTLRDDDACVYRSGVVRECDTFSVPNVVTVTCTSASNDAPLAATAENNDPASPFSTAARGRRIVYKESISDIAGSDELEAKAASLLAAKTSIAETFEIVHAYLPMTMGDVCDFVYDRAGIRRNDLVAVRQTMALRPGMECTTEFQRCLKG</sequence>
<dbReference type="AlphaFoldDB" id="A0A6L7IRB3"/>
<organism evidence="1 2">
    <name type="scientific">Eggerthella guodeyinii</name>
    <dbReference type="NCBI Taxonomy" id="2690837"/>
    <lineage>
        <taxon>Bacteria</taxon>
        <taxon>Bacillati</taxon>
        <taxon>Actinomycetota</taxon>
        <taxon>Coriobacteriia</taxon>
        <taxon>Eggerthellales</taxon>
        <taxon>Eggerthellaceae</taxon>
        <taxon>Eggerthella</taxon>
    </lineage>
</organism>
<name>A0A6L7IRB3_9ACTN</name>
<gene>
    <name evidence="1" type="ORF">GS424_016140</name>
</gene>
<protein>
    <submittedName>
        <fullName evidence="1">Uncharacterized protein</fullName>
    </submittedName>
</protein>
<dbReference type="KEGG" id="egd:GS424_016140"/>
<evidence type="ECO:0000313" key="1">
    <source>
        <dbReference type="EMBL" id="QOS68008.1"/>
    </source>
</evidence>
<reference evidence="1 2" key="1">
    <citation type="submission" date="2020-10" db="EMBL/GenBank/DDBJ databases">
        <title>Eggerthella sp. nov., isolated from human feces.</title>
        <authorList>
            <person name="Yajun G."/>
        </authorList>
    </citation>
    <scope>NUCLEOTIDE SEQUENCE [LARGE SCALE GENOMIC DNA]</scope>
    <source>
        <strain evidence="1 2">HF-1101</strain>
    </source>
</reference>
<accession>A0A6L7IRB3</accession>
<dbReference type="EMBL" id="CP063310">
    <property type="protein sequence ID" value="QOS68008.1"/>
    <property type="molecule type" value="Genomic_DNA"/>
</dbReference>
<dbReference type="RefSeq" id="WP_160941451.1">
    <property type="nucleotide sequence ID" value="NZ_CP063310.1"/>
</dbReference>
<dbReference type="Proteomes" id="UP000478463">
    <property type="component" value="Chromosome"/>
</dbReference>
<evidence type="ECO:0000313" key="2">
    <source>
        <dbReference type="Proteomes" id="UP000478463"/>
    </source>
</evidence>